<dbReference type="InterPro" id="IPR051557">
    <property type="entry name" value="NipSnap_domain"/>
</dbReference>
<sequence length="105" mass="11892">MAIYELRTYNVTVGKMAEVVSLYKNEGWPALAKHPQKLMGYFTGDIGALNQLIHVWKFDDDADRRAFWAGVFSDPDFMAFAGKLRPLLQSQENKLMLAAPWGPTL</sequence>
<dbReference type="PANTHER" id="PTHR21017">
    <property type="entry name" value="NIPSNAP-RELATED"/>
    <property type="match status" value="1"/>
</dbReference>
<protein>
    <submittedName>
        <fullName evidence="3">NIPSNAP family protein</fullName>
    </submittedName>
</protein>
<proteinExistence type="inferred from homology"/>
<dbReference type="EMBL" id="JACYFT010000001">
    <property type="protein sequence ID" value="MBD8049233.1"/>
    <property type="molecule type" value="Genomic_DNA"/>
</dbReference>
<name>A0A927FEK6_9BURK</name>
<evidence type="ECO:0000313" key="4">
    <source>
        <dbReference type="Proteomes" id="UP000647424"/>
    </source>
</evidence>
<comment type="similarity">
    <text evidence="1">Belongs to the NipSnap family.</text>
</comment>
<accession>A0A927FEK6</accession>
<keyword evidence="4" id="KW-1185">Reference proteome</keyword>
<dbReference type="Gene3D" id="3.30.70.100">
    <property type="match status" value="1"/>
</dbReference>
<dbReference type="Pfam" id="PF07978">
    <property type="entry name" value="NIPSNAP"/>
    <property type="match status" value="1"/>
</dbReference>
<comment type="caution">
    <text evidence="3">The sequence shown here is derived from an EMBL/GenBank/DDBJ whole genome shotgun (WGS) entry which is preliminary data.</text>
</comment>
<dbReference type="InterPro" id="IPR011008">
    <property type="entry name" value="Dimeric_a/b-barrel"/>
</dbReference>
<reference evidence="3" key="1">
    <citation type="submission" date="2020-09" db="EMBL/GenBank/DDBJ databases">
        <title>Genome seq and assembly of Limnohabitants sp.</title>
        <authorList>
            <person name="Chhetri G."/>
        </authorList>
    </citation>
    <scope>NUCLEOTIDE SEQUENCE</scope>
    <source>
        <strain evidence="3">JUR4</strain>
    </source>
</reference>
<dbReference type="AlphaFoldDB" id="A0A927FEK6"/>
<evidence type="ECO:0000259" key="2">
    <source>
        <dbReference type="Pfam" id="PF07978"/>
    </source>
</evidence>
<evidence type="ECO:0000256" key="1">
    <source>
        <dbReference type="ARBA" id="ARBA00005291"/>
    </source>
</evidence>
<dbReference type="SUPFAM" id="SSF54909">
    <property type="entry name" value="Dimeric alpha+beta barrel"/>
    <property type="match status" value="1"/>
</dbReference>
<dbReference type="PANTHER" id="PTHR21017:SF17">
    <property type="entry name" value="PROTEIN NIPSNAP"/>
    <property type="match status" value="1"/>
</dbReference>
<evidence type="ECO:0000313" key="3">
    <source>
        <dbReference type="EMBL" id="MBD8049233.1"/>
    </source>
</evidence>
<dbReference type="RefSeq" id="WP_191817716.1">
    <property type="nucleotide sequence ID" value="NZ_JACYFT010000001.1"/>
</dbReference>
<dbReference type="InterPro" id="IPR012577">
    <property type="entry name" value="NIPSNAP"/>
</dbReference>
<organism evidence="3 4">
    <name type="scientific">Limnohabitans radicicola</name>
    <dbReference type="NCBI Taxonomy" id="2771427"/>
    <lineage>
        <taxon>Bacteria</taxon>
        <taxon>Pseudomonadati</taxon>
        <taxon>Pseudomonadota</taxon>
        <taxon>Betaproteobacteria</taxon>
        <taxon>Burkholderiales</taxon>
        <taxon>Comamonadaceae</taxon>
        <taxon>Limnohabitans</taxon>
    </lineage>
</organism>
<dbReference type="Proteomes" id="UP000647424">
    <property type="component" value="Unassembled WGS sequence"/>
</dbReference>
<feature type="domain" description="NIPSNAP" evidence="2">
    <location>
        <begin position="4"/>
        <end position="103"/>
    </location>
</feature>
<gene>
    <name evidence="3" type="ORF">IC609_01660</name>
</gene>